<keyword evidence="2" id="KW-1185">Reference proteome</keyword>
<gene>
    <name evidence="1" type="ORF">SAMN05421753_108160</name>
</gene>
<sequence length="236" mass="26728">MNYFAHAIRFLDRPWFVAGLAVPDWLNVVDRRCRVRRRTVIAALPELTGEDLDVAYGILQHLDDDQWFHSTPGFFEVSNQLSRAFRANLGPDEAWHCGFLGHIVLELLIDATLIADDADLLQRYYEGFGEVDADRVGRVVTALATQPPVTLPLLIPRFVDERFLADYVDNDLLLKRLNQVMRRVNLAPLPPSFKEALEQARGVVRQRMPDLLPAERFVLNSAVSVENLPDAGSQNP</sequence>
<name>A0A1I3HRE5_9PLAN</name>
<dbReference type="AlphaFoldDB" id="A0A1I3HRE5"/>
<protein>
    <recommendedName>
        <fullName evidence="3">Acyl carrier protein phosphodiesterase</fullName>
    </recommendedName>
</protein>
<organism evidence="1 2">
    <name type="scientific">Planctomicrobium piriforme</name>
    <dbReference type="NCBI Taxonomy" id="1576369"/>
    <lineage>
        <taxon>Bacteria</taxon>
        <taxon>Pseudomonadati</taxon>
        <taxon>Planctomycetota</taxon>
        <taxon>Planctomycetia</taxon>
        <taxon>Planctomycetales</taxon>
        <taxon>Planctomycetaceae</taxon>
        <taxon>Planctomicrobium</taxon>
    </lineage>
</organism>
<dbReference type="Proteomes" id="UP000199518">
    <property type="component" value="Unassembled WGS sequence"/>
</dbReference>
<dbReference type="RefSeq" id="WP_092050469.1">
    <property type="nucleotide sequence ID" value="NZ_FOQD01000008.1"/>
</dbReference>
<evidence type="ECO:0000313" key="1">
    <source>
        <dbReference type="EMBL" id="SFI38137.1"/>
    </source>
</evidence>
<proteinExistence type="predicted"/>
<evidence type="ECO:0000313" key="2">
    <source>
        <dbReference type="Proteomes" id="UP000199518"/>
    </source>
</evidence>
<accession>A0A1I3HRE5</accession>
<dbReference type="EMBL" id="FOQD01000008">
    <property type="protein sequence ID" value="SFI38137.1"/>
    <property type="molecule type" value="Genomic_DNA"/>
</dbReference>
<dbReference type="OrthoDB" id="269293at2"/>
<evidence type="ECO:0008006" key="3">
    <source>
        <dbReference type="Google" id="ProtNLM"/>
    </source>
</evidence>
<reference evidence="2" key="1">
    <citation type="submission" date="2016-10" db="EMBL/GenBank/DDBJ databases">
        <authorList>
            <person name="Varghese N."/>
            <person name="Submissions S."/>
        </authorList>
    </citation>
    <scope>NUCLEOTIDE SEQUENCE [LARGE SCALE GENOMIC DNA]</scope>
    <source>
        <strain evidence="2">DSM 26348</strain>
    </source>
</reference>